<dbReference type="EMBL" id="GBRH01200696">
    <property type="protein sequence ID" value="JAD97199.1"/>
    <property type="molecule type" value="Transcribed_RNA"/>
</dbReference>
<name>A0A0A9E8Y4_ARUDO</name>
<protein>
    <submittedName>
        <fullName evidence="1">Uncharacterized protein</fullName>
    </submittedName>
</protein>
<reference evidence="1" key="1">
    <citation type="submission" date="2014-09" db="EMBL/GenBank/DDBJ databases">
        <authorList>
            <person name="Magalhaes I.L.F."/>
            <person name="Oliveira U."/>
            <person name="Santos F.R."/>
            <person name="Vidigal T.H.D.A."/>
            <person name="Brescovit A.D."/>
            <person name="Santos A.J."/>
        </authorList>
    </citation>
    <scope>NUCLEOTIDE SEQUENCE</scope>
    <source>
        <tissue evidence="1">Shoot tissue taken approximately 20 cm above the soil surface</tissue>
    </source>
</reference>
<reference evidence="1" key="2">
    <citation type="journal article" date="2015" name="Data Brief">
        <title>Shoot transcriptome of the giant reed, Arundo donax.</title>
        <authorList>
            <person name="Barrero R.A."/>
            <person name="Guerrero F.D."/>
            <person name="Moolhuijzen P."/>
            <person name="Goolsby J.A."/>
            <person name="Tidwell J."/>
            <person name="Bellgard S.E."/>
            <person name="Bellgard M.I."/>
        </authorList>
    </citation>
    <scope>NUCLEOTIDE SEQUENCE</scope>
    <source>
        <tissue evidence="1">Shoot tissue taken approximately 20 cm above the soil surface</tissue>
    </source>
</reference>
<organism evidence="1">
    <name type="scientific">Arundo donax</name>
    <name type="common">Giant reed</name>
    <name type="synonym">Donax arundinaceus</name>
    <dbReference type="NCBI Taxonomy" id="35708"/>
    <lineage>
        <taxon>Eukaryota</taxon>
        <taxon>Viridiplantae</taxon>
        <taxon>Streptophyta</taxon>
        <taxon>Embryophyta</taxon>
        <taxon>Tracheophyta</taxon>
        <taxon>Spermatophyta</taxon>
        <taxon>Magnoliopsida</taxon>
        <taxon>Liliopsida</taxon>
        <taxon>Poales</taxon>
        <taxon>Poaceae</taxon>
        <taxon>PACMAD clade</taxon>
        <taxon>Arundinoideae</taxon>
        <taxon>Arundineae</taxon>
        <taxon>Arundo</taxon>
    </lineage>
</organism>
<accession>A0A0A9E8Y4</accession>
<dbReference type="AlphaFoldDB" id="A0A0A9E8Y4"/>
<proteinExistence type="predicted"/>
<sequence>MPPFLESSLFFKIRSRNNFCWHSNKRNCNDASHCWQMK</sequence>
<evidence type="ECO:0000313" key="1">
    <source>
        <dbReference type="EMBL" id="JAD97199.1"/>
    </source>
</evidence>